<feature type="compositionally biased region" description="Polar residues" evidence="1">
    <location>
        <begin position="33"/>
        <end position="43"/>
    </location>
</feature>
<feature type="compositionally biased region" description="Polar residues" evidence="1">
    <location>
        <begin position="127"/>
        <end position="145"/>
    </location>
</feature>
<sequence length="534" mass="59845">MVNKSTRCVNNAAESVSARLCADAEADTAATDVSSVAKASQPVSPGDAGARHEDTHVLTEYELCVSYSPDTEDGSVSKAIEFKPPAKRGMDDAMRRSIFGSSDESDESSPKRRRSRSQDSGAHSGVGSPTDTTSQRGASSSVGTSQEERDRNVLRLSPEKKAWLPPKSVMDRLSAMTSDRYRTLLFDSSRIHHLDPSAKDYHTENEFFIDAFFKHRWYSGNHKRDGTSLLQAWNAYIHNLEDVGRDAWNDKLIKARDKFEKRTPTGARYKLHRLSREKGLHCLSWGDPFPCCVNNSARAPKEAYLPNSPWWRVRISSEMYERIDNLKSLYDRVAKTFSGGPSAAQDVPRRTARPDPLRQPSVGSGAPKYPRTRDNHATGRDNSSDVRSRRGGSTAAQPDSTGHRESPPMEMEEEGKRSSNYRGGACVPESLFDRVTLALRGDLGHERDRRPQLADTVLKHRAEFVFAQLENERALTSLRDELRVARGDVERSRAEITALQTLVDAHHREHKAFCEMLKRKGVLHRKKQRTDGTA</sequence>
<feature type="compositionally biased region" description="Basic and acidic residues" evidence="1">
    <location>
        <begin position="371"/>
        <end position="388"/>
    </location>
</feature>
<feature type="region of interest" description="Disordered" evidence="1">
    <location>
        <begin position="22"/>
        <end position="51"/>
    </location>
</feature>
<evidence type="ECO:0000256" key="1">
    <source>
        <dbReference type="SAM" id="MobiDB-lite"/>
    </source>
</evidence>
<dbReference type="Proteomes" id="UP001162060">
    <property type="component" value="Unassembled WGS sequence"/>
</dbReference>
<protein>
    <submittedName>
        <fullName evidence="2">Uncharacterized protein</fullName>
    </submittedName>
</protein>
<comment type="caution">
    <text evidence="2">The sequence shown here is derived from an EMBL/GenBank/DDBJ whole genome shotgun (WGS) entry which is preliminary data.</text>
</comment>
<accession>A0AAV1TS02</accession>
<name>A0AAV1TS02_9STRA</name>
<dbReference type="AlphaFoldDB" id="A0AAV1TS02"/>
<feature type="compositionally biased region" description="Basic and acidic residues" evidence="1">
    <location>
        <begin position="146"/>
        <end position="158"/>
    </location>
</feature>
<evidence type="ECO:0000313" key="2">
    <source>
        <dbReference type="EMBL" id="CAK7923955.1"/>
    </source>
</evidence>
<feature type="region of interest" description="Disordered" evidence="1">
    <location>
        <begin position="68"/>
        <end position="158"/>
    </location>
</feature>
<gene>
    <name evidence="2" type="ORF">PM001_LOCUS9105</name>
</gene>
<reference evidence="2" key="1">
    <citation type="submission" date="2024-01" db="EMBL/GenBank/DDBJ databases">
        <authorList>
            <person name="Webb A."/>
        </authorList>
    </citation>
    <scope>NUCLEOTIDE SEQUENCE</scope>
    <source>
        <strain evidence="2">Pm1</strain>
    </source>
</reference>
<proteinExistence type="predicted"/>
<evidence type="ECO:0000313" key="3">
    <source>
        <dbReference type="Proteomes" id="UP001162060"/>
    </source>
</evidence>
<dbReference type="EMBL" id="CAKLBY020000071">
    <property type="protein sequence ID" value="CAK7923955.1"/>
    <property type="molecule type" value="Genomic_DNA"/>
</dbReference>
<feature type="region of interest" description="Disordered" evidence="1">
    <location>
        <begin position="337"/>
        <end position="423"/>
    </location>
</feature>
<feature type="compositionally biased region" description="Basic and acidic residues" evidence="1">
    <location>
        <begin position="347"/>
        <end position="356"/>
    </location>
</feature>
<organism evidence="2 3">
    <name type="scientific">Peronospora matthiolae</name>
    <dbReference type="NCBI Taxonomy" id="2874970"/>
    <lineage>
        <taxon>Eukaryota</taxon>
        <taxon>Sar</taxon>
        <taxon>Stramenopiles</taxon>
        <taxon>Oomycota</taxon>
        <taxon>Peronosporomycetes</taxon>
        <taxon>Peronosporales</taxon>
        <taxon>Peronosporaceae</taxon>
        <taxon>Peronospora</taxon>
    </lineage>
</organism>